<dbReference type="GO" id="GO:0016020">
    <property type="term" value="C:membrane"/>
    <property type="evidence" value="ECO:0007669"/>
    <property type="project" value="UniProtKB-SubCell"/>
</dbReference>
<evidence type="ECO:0000256" key="3">
    <source>
        <dbReference type="ARBA" id="ARBA00022989"/>
    </source>
</evidence>
<evidence type="ECO:0000256" key="5">
    <source>
        <dbReference type="SAM" id="Phobius"/>
    </source>
</evidence>
<dbReference type="GO" id="GO:0006457">
    <property type="term" value="P:protein folding"/>
    <property type="evidence" value="ECO:0007669"/>
    <property type="project" value="InterPro"/>
</dbReference>
<dbReference type="PIRSF" id="PIRSF033913">
    <property type="entry name" value="S-S_format_DsbB"/>
    <property type="match status" value="1"/>
</dbReference>
<feature type="transmembrane region" description="Helical" evidence="5">
    <location>
        <begin position="46"/>
        <end position="66"/>
    </location>
</feature>
<accession>A0A1M6HK30</accession>
<evidence type="ECO:0000256" key="1">
    <source>
        <dbReference type="ARBA" id="ARBA00004141"/>
    </source>
</evidence>
<evidence type="ECO:0000313" key="6">
    <source>
        <dbReference type="EMBL" id="SHJ22560.1"/>
    </source>
</evidence>
<dbReference type="AlphaFoldDB" id="A0A1M6HK30"/>
<dbReference type="InterPro" id="IPR024199">
    <property type="entry name" value="Uncharacterised_DsbB"/>
</dbReference>
<evidence type="ECO:0000313" key="7">
    <source>
        <dbReference type="Proteomes" id="UP000183982"/>
    </source>
</evidence>
<dbReference type="InterPro" id="IPR003752">
    <property type="entry name" value="DiS_bond_form_DsbB/BdbC"/>
</dbReference>
<gene>
    <name evidence="6" type="ORF">SAMN05444000_10674</name>
</gene>
<dbReference type="SUPFAM" id="SSF158442">
    <property type="entry name" value="DsbB-like"/>
    <property type="match status" value="1"/>
</dbReference>
<dbReference type="RefSeq" id="WP_073251054.1">
    <property type="nucleotide sequence ID" value="NZ_FQZQ01000006.1"/>
</dbReference>
<keyword evidence="2 5" id="KW-0812">Transmembrane</keyword>
<comment type="subcellular location">
    <subcellularLocation>
        <location evidence="1">Membrane</location>
        <topology evidence="1">Multi-pass membrane protein</topology>
    </subcellularLocation>
</comment>
<name>A0A1M6HK30_9RHOB</name>
<feature type="transmembrane region" description="Helical" evidence="5">
    <location>
        <begin position="7"/>
        <end position="26"/>
    </location>
</feature>
<dbReference type="GO" id="GO:0015035">
    <property type="term" value="F:protein-disulfide reductase activity"/>
    <property type="evidence" value="ECO:0007669"/>
    <property type="project" value="InterPro"/>
</dbReference>
<protein>
    <submittedName>
        <fullName evidence="6">Disulfide bond formation protein DsbB</fullName>
    </submittedName>
</protein>
<sequence length="159" mass="17401">MTLSRRFITLCLTGFSVASILGAWGFQYIGGMAPCAMCYWQRWPHWAAIGLGILALALGARLWYYFAALAALTTSMIGFYHSGVERKWWLGPSSCTGRGLSSDSGNLLSMDGPSLAMCDEIPWQMLGVTMANLNAIGSLVIAGLWIWAAHLPKEGRKFF</sequence>
<organism evidence="6 7">
    <name type="scientific">Shimia gijangensis</name>
    <dbReference type="NCBI Taxonomy" id="1470563"/>
    <lineage>
        <taxon>Bacteria</taxon>
        <taxon>Pseudomonadati</taxon>
        <taxon>Pseudomonadota</taxon>
        <taxon>Alphaproteobacteria</taxon>
        <taxon>Rhodobacterales</taxon>
        <taxon>Roseobacteraceae</taxon>
    </lineage>
</organism>
<proteinExistence type="predicted"/>
<keyword evidence="4 5" id="KW-0472">Membrane</keyword>
<evidence type="ECO:0000256" key="2">
    <source>
        <dbReference type="ARBA" id="ARBA00022692"/>
    </source>
</evidence>
<dbReference type="Gene3D" id="1.20.1550.10">
    <property type="entry name" value="DsbB-like"/>
    <property type="match status" value="1"/>
</dbReference>
<dbReference type="STRING" id="1470563.SAMN05444000_10674"/>
<dbReference type="EMBL" id="FQZQ01000006">
    <property type="protein sequence ID" value="SHJ22560.1"/>
    <property type="molecule type" value="Genomic_DNA"/>
</dbReference>
<dbReference type="Proteomes" id="UP000183982">
    <property type="component" value="Unassembled WGS sequence"/>
</dbReference>
<reference evidence="7" key="1">
    <citation type="submission" date="2016-11" db="EMBL/GenBank/DDBJ databases">
        <authorList>
            <person name="Varghese N."/>
            <person name="Submissions S."/>
        </authorList>
    </citation>
    <scope>NUCLEOTIDE SEQUENCE [LARGE SCALE GENOMIC DNA]</scope>
    <source>
        <strain evidence="7">DSM 100564</strain>
    </source>
</reference>
<keyword evidence="7" id="KW-1185">Reference proteome</keyword>
<feature type="transmembrane region" description="Helical" evidence="5">
    <location>
        <begin position="131"/>
        <end position="150"/>
    </location>
</feature>
<keyword evidence="3 5" id="KW-1133">Transmembrane helix</keyword>
<dbReference type="OrthoDB" id="9808637at2"/>
<dbReference type="Pfam" id="PF02600">
    <property type="entry name" value="DsbB"/>
    <property type="match status" value="1"/>
</dbReference>
<dbReference type="InterPro" id="IPR023380">
    <property type="entry name" value="DsbB-like_sf"/>
</dbReference>
<evidence type="ECO:0000256" key="4">
    <source>
        <dbReference type="ARBA" id="ARBA00023136"/>
    </source>
</evidence>